<keyword evidence="2" id="KW-0238">DNA-binding</keyword>
<dbReference type="CDD" id="cd00090">
    <property type="entry name" value="HTH_ARSR"/>
    <property type="match status" value="1"/>
</dbReference>
<accession>A0A7V8FRF4</accession>
<keyword evidence="1" id="KW-0805">Transcription regulation</keyword>
<dbReference type="SUPFAM" id="SSF46785">
    <property type="entry name" value="Winged helix' DNA-binding domain"/>
    <property type="match status" value="1"/>
</dbReference>
<sequence length="157" mass="17528">MIDLDDVDLRILRAIQTQGRATYDELAPQVGLSPSAVLRRIKRLEAEGVIAGYRAVIDPAAVGMALTAYITVRLEKHSVDARRTPLDQFRAAVQSWSEVIDCVSMTGEMDFLLRVVVRDMKHFSDFLSETLLRHPAVRDCRSSFVLESIKKEGGLAL</sequence>
<dbReference type="InterPro" id="IPR036390">
    <property type="entry name" value="WH_DNA-bd_sf"/>
</dbReference>
<gene>
    <name evidence="5" type="primary">lrp_2</name>
    <name evidence="5" type="ORF">GAK30_00700</name>
</gene>
<dbReference type="GO" id="GO:0043565">
    <property type="term" value="F:sequence-specific DNA binding"/>
    <property type="evidence" value="ECO:0007669"/>
    <property type="project" value="InterPro"/>
</dbReference>
<dbReference type="PANTHER" id="PTHR30154:SF46">
    <property type="entry name" value="TRANSCRIPTIONAL REGULATORY PROTEIN"/>
    <property type="match status" value="1"/>
</dbReference>
<evidence type="ECO:0000313" key="5">
    <source>
        <dbReference type="EMBL" id="KAF1023247.1"/>
    </source>
</evidence>
<evidence type="ECO:0000256" key="1">
    <source>
        <dbReference type="ARBA" id="ARBA00023015"/>
    </source>
</evidence>
<dbReference type="Gene3D" id="1.10.10.10">
    <property type="entry name" value="Winged helix-like DNA-binding domain superfamily/Winged helix DNA-binding domain"/>
    <property type="match status" value="1"/>
</dbReference>
<dbReference type="InterPro" id="IPR019888">
    <property type="entry name" value="Tscrpt_reg_AsnC-like"/>
</dbReference>
<dbReference type="InterPro" id="IPR000485">
    <property type="entry name" value="AsnC-type_HTH_dom"/>
</dbReference>
<dbReference type="PROSITE" id="PS50956">
    <property type="entry name" value="HTH_ASNC_2"/>
    <property type="match status" value="1"/>
</dbReference>
<dbReference type="PANTHER" id="PTHR30154">
    <property type="entry name" value="LEUCINE-RESPONSIVE REGULATORY PROTEIN"/>
    <property type="match status" value="1"/>
</dbReference>
<dbReference type="InterPro" id="IPR019887">
    <property type="entry name" value="Tscrpt_reg_AsnC/Lrp_C"/>
</dbReference>
<evidence type="ECO:0000259" key="4">
    <source>
        <dbReference type="PROSITE" id="PS50956"/>
    </source>
</evidence>
<comment type="caution">
    <text evidence="5">The sequence shown here is derived from an EMBL/GenBank/DDBJ whole genome shotgun (WGS) entry which is preliminary data.</text>
</comment>
<evidence type="ECO:0000256" key="2">
    <source>
        <dbReference type="ARBA" id="ARBA00023125"/>
    </source>
</evidence>
<dbReference type="InterPro" id="IPR036388">
    <property type="entry name" value="WH-like_DNA-bd_sf"/>
</dbReference>
<dbReference type="Pfam" id="PF01037">
    <property type="entry name" value="AsnC_trans_reg"/>
    <property type="match status" value="1"/>
</dbReference>
<dbReference type="EMBL" id="WNDQ01000006">
    <property type="protein sequence ID" value="KAF1023247.1"/>
    <property type="molecule type" value="Genomic_DNA"/>
</dbReference>
<name>A0A7V8FRF4_9BURK</name>
<dbReference type="InterPro" id="IPR011991">
    <property type="entry name" value="ArsR-like_HTH"/>
</dbReference>
<dbReference type="InterPro" id="IPR011008">
    <property type="entry name" value="Dimeric_a/b-barrel"/>
</dbReference>
<evidence type="ECO:0000256" key="3">
    <source>
        <dbReference type="ARBA" id="ARBA00023163"/>
    </source>
</evidence>
<dbReference type="GO" id="GO:0005829">
    <property type="term" value="C:cytosol"/>
    <property type="evidence" value="ECO:0007669"/>
    <property type="project" value="TreeGrafter"/>
</dbReference>
<proteinExistence type="predicted"/>
<dbReference type="GO" id="GO:0043200">
    <property type="term" value="P:response to amino acid"/>
    <property type="evidence" value="ECO:0007669"/>
    <property type="project" value="TreeGrafter"/>
</dbReference>
<dbReference type="SMART" id="SM00344">
    <property type="entry name" value="HTH_ASNC"/>
    <property type="match status" value="1"/>
</dbReference>
<dbReference type="Proteomes" id="UP000461670">
    <property type="component" value="Unassembled WGS sequence"/>
</dbReference>
<dbReference type="PROSITE" id="PS00519">
    <property type="entry name" value="HTH_ASNC_1"/>
    <property type="match status" value="1"/>
</dbReference>
<dbReference type="AlphaFoldDB" id="A0A7V8FRF4"/>
<dbReference type="InterPro" id="IPR019885">
    <property type="entry name" value="Tscrpt_reg_HTH_AsnC-type_CS"/>
</dbReference>
<dbReference type="SUPFAM" id="SSF54909">
    <property type="entry name" value="Dimeric alpha+beta barrel"/>
    <property type="match status" value="1"/>
</dbReference>
<dbReference type="Pfam" id="PF13412">
    <property type="entry name" value="HTH_24"/>
    <property type="match status" value="1"/>
</dbReference>
<keyword evidence="3" id="KW-0804">Transcription</keyword>
<dbReference type="Gene3D" id="3.30.70.920">
    <property type="match status" value="1"/>
</dbReference>
<feature type="domain" description="HTH asnC-type" evidence="4">
    <location>
        <begin position="4"/>
        <end position="65"/>
    </location>
</feature>
<dbReference type="PRINTS" id="PR00033">
    <property type="entry name" value="HTHASNC"/>
</dbReference>
<protein>
    <submittedName>
        <fullName evidence="5">Leucine-responsive regulatory protein</fullName>
    </submittedName>
</protein>
<dbReference type="GO" id="GO:0006355">
    <property type="term" value="P:regulation of DNA-templated transcription"/>
    <property type="evidence" value="ECO:0007669"/>
    <property type="project" value="UniProtKB-ARBA"/>
</dbReference>
<organism evidence="5 6">
    <name type="scientific">Paracidovorax wautersii</name>
    <dbReference type="NCBI Taxonomy" id="1177982"/>
    <lineage>
        <taxon>Bacteria</taxon>
        <taxon>Pseudomonadati</taxon>
        <taxon>Pseudomonadota</taxon>
        <taxon>Betaproteobacteria</taxon>
        <taxon>Burkholderiales</taxon>
        <taxon>Comamonadaceae</taxon>
        <taxon>Paracidovorax</taxon>
    </lineage>
</organism>
<evidence type="ECO:0000313" key="6">
    <source>
        <dbReference type="Proteomes" id="UP000461670"/>
    </source>
</evidence>
<reference evidence="6" key="1">
    <citation type="journal article" date="2020" name="MBio">
        <title>Horizontal gene transfer to a defensive symbiont with a reduced genome amongst a multipartite beetle microbiome.</title>
        <authorList>
            <person name="Waterworth S.C."/>
            <person name="Florez L.V."/>
            <person name="Rees E.R."/>
            <person name="Hertweck C."/>
            <person name="Kaltenpoth M."/>
            <person name="Kwan J.C."/>
        </authorList>
    </citation>
    <scope>NUCLEOTIDE SEQUENCE [LARGE SCALE GENOMIC DNA]</scope>
</reference>